<name>A0AC61RB54_9BACT</name>
<organism evidence="1 2">
    <name type="scientific">Lepagella muris</name>
    <dbReference type="NCBI Taxonomy" id="3032870"/>
    <lineage>
        <taxon>Bacteria</taxon>
        <taxon>Pseudomonadati</taxon>
        <taxon>Bacteroidota</taxon>
        <taxon>Bacteroidia</taxon>
        <taxon>Bacteroidales</taxon>
        <taxon>Muribaculaceae</taxon>
        <taxon>Lepagella</taxon>
    </lineage>
</organism>
<proteinExistence type="predicted"/>
<keyword evidence="2" id="KW-1185">Reference proteome</keyword>
<evidence type="ECO:0000313" key="2">
    <source>
        <dbReference type="Proteomes" id="UP000306319"/>
    </source>
</evidence>
<reference evidence="1" key="1">
    <citation type="submission" date="2019-04" db="EMBL/GenBank/DDBJ databases">
        <title>Microbes associate with the intestines of laboratory mice.</title>
        <authorList>
            <person name="Navarre W."/>
            <person name="Wong E."/>
            <person name="Huang K."/>
            <person name="Tropini C."/>
            <person name="Ng K."/>
            <person name="Yu B."/>
        </authorList>
    </citation>
    <scope>NUCLEOTIDE SEQUENCE</scope>
    <source>
        <strain evidence="1">NM04_E33</strain>
    </source>
</reference>
<sequence>MFIYFSEVLTYYYTERDRVVTLYSPTAPDGTMLRKYANSGNYDVAMVGLSGTAKFFGGKLIAKVRPQYWHRNITGEYSLSLNEVTCSAQLTWYFGNFYLFGWYMTPSTYIPDESGMKEHTPSSYQIQLGWGKGGWRLSATAHNFLRSSWETSRQELYSRNYSFDKRDFGIDGHMRFQLSATYTFGYGKKVQRGNEVSGGSSSSSAILK</sequence>
<comment type="caution">
    <text evidence="1">The sequence shown here is derived from an EMBL/GenBank/DDBJ whole genome shotgun (WGS) entry which is preliminary data.</text>
</comment>
<evidence type="ECO:0000313" key="1">
    <source>
        <dbReference type="EMBL" id="TGY74348.1"/>
    </source>
</evidence>
<dbReference type="Proteomes" id="UP000306319">
    <property type="component" value="Unassembled WGS sequence"/>
</dbReference>
<dbReference type="EMBL" id="SRYB01000083">
    <property type="protein sequence ID" value="TGY74348.1"/>
    <property type="molecule type" value="Genomic_DNA"/>
</dbReference>
<protein>
    <submittedName>
        <fullName evidence="1">Uncharacterized protein</fullName>
    </submittedName>
</protein>
<gene>
    <name evidence="1" type="ORF">E5331_20095</name>
</gene>
<accession>A0AC61RB54</accession>